<dbReference type="SUPFAM" id="SSF56672">
    <property type="entry name" value="DNA/RNA polymerases"/>
    <property type="match status" value="1"/>
</dbReference>
<keyword evidence="12" id="KW-1185">Reference proteome</keyword>
<keyword evidence="3" id="KW-0540">Nuclease</keyword>
<evidence type="ECO:0000259" key="8">
    <source>
        <dbReference type="Pfam" id="PF00078"/>
    </source>
</evidence>
<organism evidence="11 12">
    <name type="scientific">Phytophthora megakarya</name>
    <dbReference type="NCBI Taxonomy" id="4795"/>
    <lineage>
        <taxon>Eukaryota</taxon>
        <taxon>Sar</taxon>
        <taxon>Stramenopiles</taxon>
        <taxon>Oomycota</taxon>
        <taxon>Peronosporomycetes</taxon>
        <taxon>Peronosporales</taxon>
        <taxon>Peronosporaceae</taxon>
        <taxon>Phytophthora</taxon>
    </lineage>
</organism>
<dbReference type="CDD" id="cd09279">
    <property type="entry name" value="RNase_HI_like"/>
    <property type="match status" value="1"/>
</dbReference>
<evidence type="ECO:0000256" key="4">
    <source>
        <dbReference type="ARBA" id="ARBA00022759"/>
    </source>
</evidence>
<dbReference type="GO" id="GO:0003676">
    <property type="term" value="F:nucleic acid binding"/>
    <property type="evidence" value="ECO:0007669"/>
    <property type="project" value="InterPro"/>
</dbReference>
<protein>
    <submittedName>
        <fullName evidence="11">Reverse transcriptase</fullName>
    </submittedName>
</protein>
<sequence>MPRTPLARLDAAYARCMRVSAEEHDLEPAVYFHEGSELMSQLKDQLVMLPDLEDISPECDIEAADVGEPGESTEAQEKQLKAVLKRHQKIFLGDGNAAPPPARDVIWDLDVGDAKPVVQRPRSVGPHLAIKVYKLLKKPLEATLIEHSESPWASPVVIVLKKNGVDIRMCIDYRVVNSFIQLSNYPLPLIDDLITGLEGIMWFMSLDMTSGFWAVRMTERAKLISAFTCPFGHFQWVRMSFGLKNAPLIYQQMINNCLWGFVRLPPEEEALVDQDVLDYLKLDPQSPSDKTDVERSMTPLVEQMTVFRRIIPAPSQMGSVLGCSLYIDNIAHGAATWDQLCGDLDALLYRLRYWSISVSLSKSEFGKRVIPYLSHQIGTEGIRATPKIVKGIQELPFPSTLKGVQSFLGSLNYYHKFIEDYVVVAASLYELTEDQVRAGRDLSRAKESFEILKRKIVSTPLLRHPDRTKPFVIIPHANQCMMDLSQSIRFTGRVLNDAELIYHIAEKEVLAVMRVLHVFKSLIERCLLIIYTRHSVLKWDINSKTTEGRLVPWGVAFSQYDLEIRKGCRDEDGLAAIMGVGITPRDHLDKVAEVLIPAKGWVKSPLSKCSQKVLSFDGAAKTSTRKGSCGCILWQLPEWKVLDARGNILDEVTVNDAEYFGLLKGIAMALEGGIQDIVVVGDSRIVIQQVQGLINCNQPNLQRRLVECETLKKRFQTIRLVHMKREFNQAADYLTSKTLVQGESWTVQDDLEKRHLEVVSKIRELFVKPSEGTNTRAHSGDPIQDSGEEDGDSGTRHGPGPECAPLSSAARVMAVLTRSRAQEVDEGNVPPMGPLEFQAERWRRIKVHQEDDEYLAEIRAFLNDDLDRFSSTSLNEISKVVDLFVLDDRGILHRLPHSARRRPRDAVDNLRLVVPSSLWEDMLHYAHEDFQGGHQLITRTHEKLRTEFY</sequence>
<keyword evidence="2" id="KW-0548">Nucleotidyltransferase</keyword>
<dbReference type="InterPro" id="IPR043502">
    <property type="entry name" value="DNA/RNA_pol_sf"/>
</dbReference>
<evidence type="ECO:0000313" key="11">
    <source>
        <dbReference type="EMBL" id="OWZ19003.1"/>
    </source>
</evidence>
<evidence type="ECO:0000259" key="9">
    <source>
        <dbReference type="Pfam" id="PF13456"/>
    </source>
</evidence>
<evidence type="ECO:0000256" key="3">
    <source>
        <dbReference type="ARBA" id="ARBA00022722"/>
    </source>
</evidence>
<evidence type="ECO:0000259" key="10">
    <source>
        <dbReference type="Pfam" id="PF17917"/>
    </source>
</evidence>
<feature type="domain" description="Reverse transcriptase" evidence="8">
    <location>
        <begin position="161"/>
        <end position="257"/>
    </location>
</feature>
<dbReference type="GO" id="GO:0004523">
    <property type="term" value="F:RNA-DNA hybrid ribonuclease activity"/>
    <property type="evidence" value="ECO:0007669"/>
    <property type="project" value="InterPro"/>
</dbReference>
<reference evidence="12" key="1">
    <citation type="submission" date="2017-03" db="EMBL/GenBank/DDBJ databases">
        <title>Phytopthora megakarya and P. palmivora, two closely related causual agents of cacao black pod achieved similar genome size and gene model numbers by different mechanisms.</title>
        <authorList>
            <person name="Ali S."/>
            <person name="Shao J."/>
            <person name="Larry D.J."/>
            <person name="Kronmiller B."/>
            <person name="Shen D."/>
            <person name="Strem M.D."/>
            <person name="Melnick R.L."/>
            <person name="Guiltinan M.J."/>
            <person name="Tyler B.M."/>
            <person name="Meinhardt L.W."/>
            <person name="Bailey B.A."/>
        </authorList>
    </citation>
    <scope>NUCLEOTIDE SEQUENCE [LARGE SCALE GENOMIC DNA]</scope>
    <source>
        <strain evidence="12">zdho120</strain>
    </source>
</reference>
<dbReference type="InterPro" id="IPR000477">
    <property type="entry name" value="RT_dom"/>
</dbReference>
<dbReference type="Gene3D" id="3.10.10.10">
    <property type="entry name" value="HIV Type 1 Reverse Transcriptase, subunit A, domain 1"/>
    <property type="match status" value="1"/>
</dbReference>
<dbReference type="Gene3D" id="3.30.420.10">
    <property type="entry name" value="Ribonuclease H-like superfamily/Ribonuclease H"/>
    <property type="match status" value="1"/>
</dbReference>
<gene>
    <name evidence="11" type="ORF">PHMEG_0006810</name>
</gene>
<dbReference type="EMBL" id="NBNE01000502">
    <property type="protein sequence ID" value="OWZ19003.1"/>
    <property type="molecule type" value="Genomic_DNA"/>
</dbReference>
<dbReference type="InterPro" id="IPR002156">
    <property type="entry name" value="RNaseH_domain"/>
</dbReference>
<proteinExistence type="predicted"/>
<dbReference type="Pfam" id="PF00078">
    <property type="entry name" value="RVT_1"/>
    <property type="match status" value="1"/>
</dbReference>
<dbReference type="AlphaFoldDB" id="A0A225WMZ5"/>
<keyword evidence="1" id="KW-0808">Transferase</keyword>
<keyword evidence="4" id="KW-0255">Endonuclease</keyword>
<evidence type="ECO:0000256" key="1">
    <source>
        <dbReference type="ARBA" id="ARBA00022679"/>
    </source>
</evidence>
<dbReference type="CDD" id="cd01647">
    <property type="entry name" value="RT_LTR"/>
    <property type="match status" value="1"/>
</dbReference>
<evidence type="ECO:0000256" key="7">
    <source>
        <dbReference type="SAM" id="MobiDB-lite"/>
    </source>
</evidence>
<dbReference type="InterPro" id="IPR041373">
    <property type="entry name" value="RT_RNaseH"/>
</dbReference>
<evidence type="ECO:0000256" key="6">
    <source>
        <dbReference type="ARBA" id="ARBA00022918"/>
    </source>
</evidence>
<dbReference type="GO" id="GO:0003964">
    <property type="term" value="F:RNA-directed DNA polymerase activity"/>
    <property type="evidence" value="ECO:0007669"/>
    <property type="project" value="UniProtKB-KW"/>
</dbReference>
<keyword evidence="5" id="KW-0378">Hydrolase</keyword>
<name>A0A225WMZ5_9STRA</name>
<comment type="caution">
    <text evidence="11">The sequence shown here is derived from an EMBL/GenBank/DDBJ whole genome shotgun (WGS) entry which is preliminary data.</text>
</comment>
<dbReference type="Pfam" id="PF17917">
    <property type="entry name" value="RT_RNaseH"/>
    <property type="match status" value="1"/>
</dbReference>
<evidence type="ECO:0000313" key="12">
    <source>
        <dbReference type="Proteomes" id="UP000198211"/>
    </source>
</evidence>
<dbReference type="PANTHER" id="PTHR37984:SF5">
    <property type="entry name" value="PROTEIN NYNRIN-LIKE"/>
    <property type="match status" value="1"/>
</dbReference>
<dbReference type="InterPro" id="IPR036397">
    <property type="entry name" value="RNaseH_sf"/>
</dbReference>
<dbReference type="Proteomes" id="UP000198211">
    <property type="component" value="Unassembled WGS sequence"/>
</dbReference>
<dbReference type="InterPro" id="IPR050951">
    <property type="entry name" value="Retrovirus_Pol_polyprotein"/>
</dbReference>
<feature type="region of interest" description="Disordered" evidence="7">
    <location>
        <begin position="769"/>
        <end position="804"/>
    </location>
</feature>
<dbReference type="Pfam" id="PF13456">
    <property type="entry name" value="RVT_3"/>
    <property type="match status" value="1"/>
</dbReference>
<accession>A0A225WMZ5</accession>
<feature type="domain" description="Reverse transcriptase RNase H-like" evidence="10">
    <location>
        <begin position="485"/>
        <end position="560"/>
    </location>
</feature>
<evidence type="ECO:0000256" key="2">
    <source>
        <dbReference type="ARBA" id="ARBA00022695"/>
    </source>
</evidence>
<dbReference type="InterPro" id="IPR043128">
    <property type="entry name" value="Rev_trsase/Diguanyl_cyclase"/>
</dbReference>
<dbReference type="PANTHER" id="PTHR37984">
    <property type="entry name" value="PROTEIN CBG26694"/>
    <property type="match status" value="1"/>
</dbReference>
<evidence type="ECO:0000256" key="5">
    <source>
        <dbReference type="ARBA" id="ARBA00022801"/>
    </source>
</evidence>
<feature type="domain" description="RNase H type-1" evidence="9">
    <location>
        <begin position="616"/>
        <end position="736"/>
    </location>
</feature>
<dbReference type="OrthoDB" id="121884at2759"/>
<keyword evidence="6 11" id="KW-0695">RNA-directed DNA polymerase</keyword>
<dbReference type="SUPFAM" id="SSF53098">
    <property type="entry name" value="Ribonuclease H-like"/>
    <property type="match status" value="1"/>
</dbReference>
<dbReference type="Gene3D" id="3.30.70.270">
    <property type="match status" value="2"/>
</dbReference>
<dbReference type="InterPro" id="IPR012337">
    <property type="entry name" value="RNaseH-like_sf"/>
</dbReference>